<keyword evidence="4 12" id="KW-0479">Metal-binding</keyword>
<feature type="transmembrane region" description="Helical" evidence="14">
    <location>
        <begin position="341"/>
        <end position="363"/>
    </location>
</feature>
<evidence type="ECO:0000256" key="2">
    <source>
        <dbReference type="ARBA" id="ARBA00022670"/>
    </source>
</evidence>
<keyword evidence="7 12" id="KW-0862">Zinc</keyword>
<feature type="active site" description="Proton donor" evidence="11">
    <location>
        <position position="374"/>
    </location>
</feature>
<feature type="binding site" evidence="12">
    <location>
        <position position="288"/>
    </location>
    <ligand>
        <name>Zn(2+)</name>
        <dbReference type="ChEBI" id="CHEBI:29105"/>
        <note>catalytic</note>
    </ligand>
</feature>
<gene>
    <name evidence="17" type="primary">htpX_2</name>
    <name evidence="17" type="ORF">CUZ56_01572</name>
</gene>
<dbReference type="EC" id="3.4.24.-" evidence="17"/>
<dbReference type="InterPro" id="IPR032456">
    <property type="entry name" value="Peptidase_M48_N"/>
</dbReference>
<dbReference type="RefSeq" id="WP_126979789.1">
    <property type="nucleotide sequence ID" value="NZ_PQSP01000003.1"/>
</dbReference>
<dbReference type="OrthoDB" id="9781930at2"/>
<feature type="transmembrane region" description="Helical" evidence="14">
    <location>
        <begin position="110"/>
        <end position="137"/>
    </location>
</feature>
<keyword evidence="3 14" id="KW-0812">Transmembrane</keyword>
<evidence type="ECO:0000256" key="1">
    <source>
        <dbReference type="ARBA" id="ARBA00004477"/>
    </source>
</evidence>
<feature type="transmembrane region" description="Helical" evidence="14">
    <location>
        <begin position="302"/>
        <end position="321"/>
    </location>
</feature>
<evidence type="ECO:0000256" key="6">
    <source>
        <dbReference type="ARBA" id="ARBA00022824"/>
    </source>
</evidence>
<reference evidence="17 18" key="1">
    <citation type="submission" date="2018-01" db="EMBL/GenBank/DDBJ databases">
        <title>Saezia sanguinis gen. nov., sp. nov., in the order Burkholderiales isolated from human blood.</title>
        <authorList>
            <person name="Medina-Pascual M.J."/>
            <person name="Valdezate S."/>
            <person name="Monzon S."/>
            <person name="Cuesta I."/>
            <person name="Carrasco G."/>
            <person name="Villalon P."/>
            <person name="Saez-Nieto J.A."/>
        </authorList>
    </citation>
    <scope>NUCLEOTIDE SEQUENCE [LARGE SCALE GENOMIC DNA]</scope>
    <source>
        <strain evidence="17 18">CNM695-12</strain>
    </source>
</reference>
<evidence type="ECO:0000256" key="12">
    <source>
        <dbReference type="PIRSR" id="PIRSR627057-2"/>
    </source>
</evidence>
<dbReference type="EMBL" id="PQSP01000003">
    <property type="protein sequence ID" value="RUS66781.1"/>
    <property type="molecule type" value="Genomic_DNA"/>
</dbReference>
<feature type="transmembrane region" description="Helical" evidence="14">
    <location>
        <begin position="186"/>
        <end position="209"/>
    </location>
</feature>
<keyword evidence="5 13" id="KW-0378">Hydrolase</keyword>
<dbReference type="InterPro" id="IPR001915">
    <property type="entry name" value="Peptidase_M48"/>
</dbReference>
<dbReference type="CDD" id="cd07343">
    <property type="entry name" value="M48A_Zmpste24p_like"/>
    <property type="match status" value="1"/>
</dbReference>
<comment type="caution">
    <text evidence="17">The sequence shown here is derived from an EMBL/GenBank/DDBJ whole genome shotgun (WGS) entry which is preliminary data.</text>
</comment>
<organism evidence="17 18">
    <name type="scientific">Saezia sanguinis</name>
    <dbReference type="NCBI Taxonomy" id="1965230"/>
    <lineage>
        <taxon>Bacteria</taxon>
        <taxon>Pseudomonadati</taxon>
        <taxon>Pseudomonadota</taxon>
        <taxon>Betaproteobacteria</taxon>
        <taxon>Burkholderiales</taxon>
        <taxon>Saeziaceae</taxon>
        <taxon>Saezia</taxon>
    </lineage>
</organism>
<comment type="similarity">
    <text evidence="13">Belongs to the peptidase M48 family.</text>
</comment>
<feature type="domain" description="Peptidase M48" evidence="15">
    <location>
        <begin position="219"/>
        <end position="426"/>
    </location>
</feature>
<dbReference type="PANTHER" id="PTHR10120">
    <property type="entry name" value="CAAX PRENYL PROTEASE 1"/>
    <property type="match status" value="1"/>
</dbReference>
<dbReference type="Gene3D" id="3.30.2010.10">
    <property type="entry name" value="Metalloproteases ('zincins'), catalytic domain"/>
    <property type="match status" value="1"/>
</dbReference>
<evidence type="ECO:0000256" key="9">
    <source>
        <dbReference type="ARBA" id="ARBA00023049"/>
    </source>
</evidence>
<dbReference type="GO" id="GO:0004222">
    <property type="term" value="F:metalloendopeptidase activity"/>
    <property type="evidence" value="ECO:0007669"/>
    <property type="project" value="InterPro"/>
</dbReference>
<evidence type="ECO:0000259" key="15">
    <source>
        <dbReference type="Pfam" id="PF01435"/>
    </source>
</evidence>
<dbReference type="InterPro" id="IPR027057">
    <property type="entry name" value="CAXX_Prtase_1"/>
</dbReference>
<evidence type="ECO:0000256" key="4">
    <source>
        <dbReference type="ARBA" id="ARBA00022723"/>
    </source>
</evidence>
<keyword evidence="6" id="KW-0256">Endoplasmic reticulum</keyword>
<feature type="binding site" evidence="12">
    <location>
        <position position="370"/>
    </location>
    <ligand>
        <name>Zn(2+)</name>
        <dbReference type="ChEBI" id="CHEBI:29105"/>
        <note>catalytic</note>
    </ligand>
</feature>
<dbReference type="Proteomes" id="UP000286947">
    <property type="component" value="Unassembled WGS sequence"/>
</dbReference>
<feature type="active site" evidence="11">
    <location>
        <position position="289"/>
    </location>
</feature>
<sequence>MTLSIFTSSPSSTLFFGLFIVLTLATLAIKCWLSWRQIRSVKQHRAHVPVDFTGHVTLSSHQRAADYTVAQQRFGMLESAWSTLLLLGWTVFGGLNLLNHIVQPLTGSGLWYGIVLILAFFLINGILGLPWSLWSTFRLEHRFGFNNMTAGLWVRDLILSTVIGLILGVPILALILWLMGAAGSLWWLWAWLAFAAWQLLLMVLFPVVIAPLFNKFKPLEDGTLLQRATNLMQRCGFQAKGFFVMDGSKRSAHSNAYFTGMGKSKRVVFYDTLLTKLTPDQMEAVLAHELGHFHYKHITKRIVMIMVLSLLAFAVLGWLSQQVWFYTALGVQMNTQAPNSALALLLFMLAGPVFTFFIAPIAAQFSRKDEFQADAYACQQANGEDLRSALLRLYEDNASTLTPDRLFARFYYSHPPAVERLAHLNAQT</sequence>
<proteinExistence type="inferred from homology"/>
<keyword evidence="8 14" id="KW-1133">Transmembrane helix</keyword>
<feature type="binding site" evidence="12">
    <location>
        <position position="292"/>
    </location>
    <ligand>
        <name>Zn(2+)</name>
        <dbReference type="ChEBI" id="CHEBI:29105"/>
        <note>catalytic</note>
    </ligand>
</feature>
<keyword evidence="18" id="KW-1185">Reference proteome</keyword>
<comment type="subcellular location">
    <subcellularLocation>
        <location evidence="1">Endoplasmic reticulum membrane</location>
        <topology evidence="1">Multi-pass membrane protein</topology>
    </subcellularLocation>
</comment>
<evidence type="ECO:0000256" key="8">
    <source>
        <dbReference type="ARBA" id="ARBA00022989"/>
    </source>
</evidence>
<keyword evidence="9 13" id="KW-0482">Metalloprotease</keyword>
<feature type="transmembrane region" description="Helical" evidence="14">
    <location>
        <begin position="157"/>
        <end position="180"/>
    </location>
</feature>
<name>A0A433SDF9_9BURK</name>
<evidence type="ECO:0000256" key="7">
    <source>
        <dbReference type="ARBA" id="ARBA00022833"/>
    </source>
</evidence>
<evidence type="ECO:0000256" key="14">
    <source>
        <dbReference type="SAM" id="Phobius"/>
    </source>
</evidence>
<dbReference type="GO" id="GO:0071586">
    <property type="term" value="P:CAAX-box protein processing"/>
    <property type="evidence" value="ECO:0007669"/>
    <property type="project" value="InterPro"/>
</dbReference>
<feature type="domain" description="CAAX prenyl protease 1 N-terminal" evidence="16">
    <location>
        <begin position="37"/>
        <end position="215"/>
    </location>
</feature>
<dbReference type="GO" id="GO:0046872">
    <property type="term" value="F:metal ion binding"/>
    <property type="evidence" value="ECO:0007669"/>
    <property type="project" value="UniProtKB-KW"/>
</dbReference>
<evidence type="ECO:0000313" key="18">
    <source>
        <dbReference type="Proteomes" id="UP000286947"/>
    </source>
</evidence>
<feature type="transmembrane region" description="Helical" evidence="14">
    <location>
        <begin position="12"/>
        <end position="33"/>
    </location>
</feature>
<evidence type="ECO:0000313" key="17">
    <source>
        <dbReference type="EMBL" id="RUS66781.1"/>
    </source>
</evidence>
<evidence type="ECO:0000256" key="10">
    <source>
        <dbReference type="ARBA" id="ARBA00023136"/>
    </source>
</evidence>
<dbReference type="FunFam" id="3.30.2010.10:FF:000002">
    <property type="entry name" value="CAAX prenyl protease"/>
    <property type="match status" value="1"/>
</dbReference>
<evidence type="ECO:0000256" key="5">
    <source>
        <dbReference type="ARBA" id="ARBA00022801"/>
    </source>
</evidence>
<keyword evidence="2 13" id="KW-0645">Protease</keyword>
<dbReference type="AlphaFoldDB" id="A0A433SDF9"/>
<feature type="transmembrane region" description="Helical" evidence="14">
    <location>
        <begin position="80"/>
        <end position="98"/>
    </location>
</feature>
<evidence type="ECO:0000256" key="11">
    <source>
        <dbReference type="PIRSR" id="PIRSR627057-1"/>
    </source>
</evidence>
<protein>
    <submittedName>
        <fullName evidence="17">Protease HtpX</fullName>
        <ecNumber evidence="17">3.4.24.-</ecNumber>
    </submittedName>
</protein>
<keyword evidence="10 14" id="KW-0472">Membrane</keyword>
<evidence type="ECO:0000256" key="3">
    <source>
        <dbReference type="ARBA" id="ARBA00022692"/>
    </source>
</evidence>
<dbReference type="Pfam" id="PF16491">
    <property type="entry name" value="Peptidase_M48_N"/>
    <property type="match status" value="1"/>
</dbReference>
<dbReference type="Pfam" id="PF01435">
    <property type="entry name" value="Peptidase_M48"/>
    <property type="match status" value="1"/>
</dbReference>
<accession>A0A433SDF9</accession>
<evidence type="ECO:0000256" key="13">
    <source>
        <dbReference type="RuleBase" id="RU003983"/>
    </source>
</evidence>
<evidence type="ECO:0000259" key="16">
    <source>
        <dbReference type="Pfam" id="PF16491"/>
    </source>
</evidence>
<comment type="cofactor">
    <cofactor evidence="12 13">
        <name>Zn(2+)</name>
        <dbReference type="ChEBI" id="CHEBI:29105"/>
    </cofactor>
    <text evidence="12 13">Binds 1 zinc ion per subunit.</text>
</comment>